<evidence type="ECO:0000256" key="2">
    <source>
        <dbReference type="ARBA" id="ARBA00022438"/>
    </source>
</evidence>
<evidence type="ECO:0000259" key="10">
    <source>
        <dbReference type="Pfam" id="PF04389"/>
    </source>
</evidence>
<keyword evidence="5 9" id="KW-0732">Signal</keyword>
<keyword evidence="12" id="KW-1185">Reference proteome</keyword>
<evidence type="ECO:0000256" key="7">
    <source>
        <dbReference type="ARBA" id="ARBA00022833"/>
    </source>
</evidence>
<comment type="caution">
    <text evidence="11">The sequence shown here is derived from an EMBL/GenBank/DDBJ whole genome shotgun (WGS) entry which is preliminary data.</text>
</comment>
<evidence type="ECO:0000256" key="1">
    <source>
        <dbReference type="ARBA" id="ARBA00001947"/>
    </source>
</evidence>
<evidence type="ECO:0000256" key="9">
    <source>
        <dbReference type="RuleBase" id="RU361240"/>
    </source>
</evidence>
<evidence type="ECO:0000256" key="4">
    <source>
        <dbReference type="ARBA" id="ARBA00022723"/>
    </source>
</evidence>
<evidence type="ECO:0000256" key="5">
    <source>
        <dbReference type="ARBA" id="ARBA00022729"/>
    </source>
</evidence>
<evidence type="ECO:0000256" key="8">
    <source>
        <dbReference type="ARBA" id="ARBA00043962"/>
    </source>
</evidence>
<organism evidence="11 12">
    <name type="scientific">Mycena chlorophos</name>
    <name type="common">Agaric fungus</name>
    <name type="synonym">Agaricus chlorophos</name>
    <dbReference type="NCBI Taxonomy" id="658473"/>
    <lineage>
        <taxon>Eukaryota</taxon>
        <taxon>Fungi</taxon>
        <taxon>Dikarya</taxon>
        <taxon>Basidiomycota</taxon>
        <taxon>Agaricomycotina</taxon>
        <taxon>Agaricomycetes</taxon>
        <taxon>Agaricomycetidae</taxon>
        <taxon>Agaricales</taxon>
        <taxon>Marasmiineae</taxon>
        <taxon>Mycenaceae</taxon>
        <taxon>Mycena</taxon>
    </lineage>
</organism>
<dbReference type="Gene3D" id="3.40.630.10">
    <property type="entry name" value="Zn peptidases"/>
    <property type="match status" value="1"/>
</dbReference>
<feature type="domain" description="Peptidase M28" evidence="10">
    <location>
        <begin position="184"/>
        <end position="367"/>
    </location>
</feature>
<dbReference type="GO" id="GO:0046872">
    <property type="term" value="F:metal ion binding"/>
    <property type="evidence" value="ECO:0007669"/>
    <property type="project" value="UniProtKB-KW"/>
</dbReference>
<dbReference type="InterPro" id="IPR045175">
    <property type="entry name" value="M28_fam"/>
</dbReference>
<evidence type="ECO:0000256" key="6">
    <source>
        <dbReference type="ARBA" id="ARBA00022801"/>
    </source>
</evidence>
<sequence>MLRALAVVVLAAVLGCASFNEQVPLQDDARVSGDAAGIQIDFEELRLVQFSDGRPPLWMNEREKLDVKREGWDYMDLTETPFLGATPKRRFTYPTPNSDIVVDVLPLLATSEPKANLKHLTSYYTRYYNSDTGAQASNWLYAKILAYVEEYASEEQQALIKVDSIVHSWKQNSIVVRFDPLNGSDGPTTIVGAHMDSINRESVYLRAPGAGDDGSGTVTILEAVRGLLVAGYIPASPLEFHFYAGEEGGLLGSMALAARFEQAGREVRGMIQFDMTDFVKAGTREEIAIIQNENQVDPALTEFMISLIDRYIEIPWVRDRYPFGPSSDHQSWHMAGYAACHPLEAQFKNTNNHIHGEEDLLDITPEFSFEHMLHFSKLAVAFAIELSSY</sequence>
<reference evidence="11" key="1">
    <citation type="submission" date="2020-05" db="EMBL/GenBank/DDBJ databases">
        <title>Mycena genomes resolve the evolution of fungal bioluminescence.</title>
        <authorList>
            <person name="Tsai I.J."/>
        </authorList>
    </citation>
    <scope>NUCLEOTIDE SEQUENCE</scope>
    <source>
        <strain evidence="11">110903Hualien_Pintung</strain>
    </source>
</reference>
<dbReference type="GO" id="GO:0008235">
    <property type="term" value="F:metalloexopeptidase activity"/>
    <property type="evidence" value="ECO:0007669"/>
    <property type="project" value="InterPro"/>
</dbReference>
<keyword evidence="2" id="KW-0031">Aminopeptidase</keyword>
<feature type="signal peptide" evidence="9">
    <location>
        <begin position="1"/>
        <end position="18"/>
    </location>
</feature>
<dbReference type="OrthoDB" id="2214at2759"/>
<evidence type="ECO:0000313" key="12">
    <source>
        <dbReference type="Proteomes" id="UP000613580"/>
    </source>
</evidence>
<dbReference type="SUPFAM" id="SSF53187">
    <property type="entry name" value="Zn-dependent exopeptidases"/>
    <property type="match status" value="1"/>
</dbReference>
<gene>
    <name evidence="11" type="ORF">HMN09_00435300</name>
</gene>
<dbReference type="EMBL" id="JACAZE010000005">
    <property type="protein sequence ID" value="KAF7317009.1"/>
    <property type="molecule type" value="Genomic_DNA"/>
</dbReference>
<accession>A0A8H6WFP9</accession>
<dbReference type="AlphaFoldDB" id="A0A8H6WFP9"/>
<evidence type="ECO:0000256" key="3">
    <source>
        <dbReference type="ARBA" id="ARBA00022670"/>
    </source>
</evidence>
<dbReference type="EC" id="3.4.-.-" evidence="9"/>
<name>A0A8H6WFP9_MYCCL</name>
<dbReference type="GO" id="GO:0004177">
    <property type="term" value="F:aminopeptidase activity"/>
    <property type="evidence" value="ECO:0007669"/>
    <property type="project" value="UniProtKB-KW"/>
</dbReference>
<dbReference type="Proteomes" id="UP000613580">
    <property type="component" value="Unassembled WGS sequence"/>
</dbReference>
<evidence type="ECO:0000313" key="11">
    <source>
        <dbReference type="EMBL" id="KAF7317009.1"/>
    </source>
</evidence>
<dbReference type="GO" id="GO:0006508">
    <property type="term" value="P:proteolysis"/>
    <property type="evidence" value="ECO:0007669"/>
    <property type="project" value="UniProtKB-KW"/>
</dbReference>
<proteinExistence type="inferred from homology"/>
<dbReference type="Pfam" id="PF04389">
    <property type="entry name" value="Peptidase_M28"/>
    <property type="match status" value="1"/>
</dbReference>
<dbReference type="InterPro" id="IPR007484">
    <property type="entry name" value="Peptidase_M28"/>
</dbReference>
<comment type="cofactor">
    <cofactor evidence="1">
        <name>Zn(2+)</name>
        <dbReference type="ChEBI" id="CHEBI:29105"/>
    </cofactor>
</comment>
<protein>
    <recommendedName>
        <fullName evidence="9">Peptide hydrolase</fullName>
        <ecNumber evidence="9">3.4.-.-</ecNumber>
    </recommendedName>
</protein>
<comment type="similarity">
    <text evidence="8">Belongs to the peptidase M28 family. M28E subfamily.</text>
</comment>
<dbReference type="PANTHER" id="PTHR12147">
    <property type="entry name" value="METALLOPEPTIDASE M28 FAMILY MEMBER"/>
    <property type="match status" value="1"/>
</dbReference>
<keyword evidence="7 9" id="KW-0862">Zinc</keyword>
<dbReference type="PANTHER" id="PTHR12147:SF56">
    <property type="entry name" value="AMINOPEPTIDASE YDR415C-RELATED"/>
    <property type="match status" value="1"/>
</dbReference>
<keyword evidence="6 9" id="KW-0378">Hydrolase</keyword>
<dbReference type="PROSITE" id="PS51257">
    <property type="entry name" value="PROKAR_LIPOPROTEIN"/>
    <property type="match status" value="1"/>
</dbReference>
<keyword evidence="4 9" id="KW-0479">Metal-binding</keyword>
<feature type="chain" id="PRO_5034860755" description="Peptide hydrolase" evidence="9">
    <location>
        <begin position="19"/>
        <end position="389"/>
    </location>
</feature>
<keyword evidence="3 9" id="KW-0645">Protease</keyword>